<reference evidence="1" key="1">
    <citation type="journal article" date="2023" name="Mol. Ecol. Resour.">
        <title>Chromosome-level genome assembly of a triploid poplar Populus alba 'Berolinensis'.</title>
        <authorList>
            <person name="Chen S."/>
            <person name="Yu Y."/>
            <person name="Wang X."/>
            <person name="Wang S."/>
            <person name="Zhang T."/>
            <person name="Zhou Y."/>
            <person name="He R."/>
            <person name="Meng N."/>
            <person name="Wang Y."/>
            <person name="Liu W."/>
            <person name="Liu Z."/>
            <person name="Liu J."/>
            <person name="Guo Q."/>
            <person name="Huang H."/>
            <person name="Sederoff R.R."/>
            <person name="Wang G."/>
            <person name="Qu G."/>
            <person name="Chen S."/>
        </authorList>
    </citation>
    <scope>NUCLEOTIDE SEQUENCE</scope>
    <source>
        <strain evidence="1">SC-2020</strain>
    </source>
</reference>
<proteinExistence type="predicted"/>
<name>A0AAD6R695_9ROSI</name>
<dbReference type="Proteomes" id="UP001164929">
    <property type="component" value="Chromosome 3"/>
</dbReference>
<accession>A0AAD6R695</accession>
<organism evidence="1 2">
    <name type="scientific">Populus alba x Populus x berolinensis</name>
    <dbReference type="NCBI Taxonomy" id="444605"/>
    <lineage>
        <taxon>Eukaryota</taxon>
        <taxon>Viridiplantae</taxon>
        <taxon>Streptophyta</taxon>
        <taxon>Embryophyta</taxon>
        <taxon>Tracheophyta</taxon>
        <taxon>Spermatophyta</taxon>
        <taxon>Magnoliopsida</taxon>
        <taxon>eudicotyledons</taxon>
        <taxon>Gunneridae</taxon>
        <taxon>Pentapetalae</taxon>
        <taxon>rosids</taxon>
        <taxon>fabids</taxon>
        <taxon>Malpighiales</taxon>
        <taxon>Salicaceae</taxon>
        <taxon>Saliceae</taxon>
        <taxon>Populus</taxon>
    </lineage>
</organism>
<dbReference type="EMBL" id="JAQIZT010000003">
    <property type="protein sequence ID" value="KAJ7003154.1"/>
    <property type="molecule type" value="Genomic_DNA"/>
</dbReference>
<comment type="caution">
    <text evidence="1">The sequence shown here is derived from an EMBL/GenBank/DDBJ whole genome shotgun (WGS) entry which is preliminary data.</text>
</comment>
<protein>
    <submittedName>
        <fullName evidence="1">Uncharacterized protein</fullName>
    </submittedName>
</protein>
<sequence length="93" mass="10301">MKEGRSVEDVWRWKGGILASGFVDQRSCSFLFLFKAAPVTRTKPTLPLLSTSLDLSCYVGFYWLAATIFWGGASIEVDKLKVLTCHRSPADGV</sequence>
<keyword evidence="2" id="KW-1185">Reference proteome</keyword>
<gene>
    <name evidence="1" type="ORF">NC653_008404</name>
</gene>
<evidence type="ECO:0000313" key="1">
    <source>
        <dbReference type="EMBL" id="KAJ7003154.1"/>
    </source>
</evidence>
<evidence type="ECO:0000313" key="2">
    <source>
        <dbReference type="Proteomes" id="UP001164929"/>
    </source>
</evidence>
<dbReference type="AlphaFoldDB" id="A0AAD6R695"/>